<feature type="transmembrane region" description="Helical" evidence="5">
    <location>
        <begin position="69"/>
        <end position="98"/>
    </location>
</feature>
<dbReference type="AlphaFoldDB" id="A0A1I8EM62"/>
<evidence type="ECO:0000256" key="5">
    <source>
        <dbReference type="SAM" id="Phobius"/>
    </source>
</evidence>
<dbReference type="STRING" id="6293.A0A1I8EM62"/>
<organism evidence="6">
    <name type="scientific">Wuchereria bancrofti</name>
    <dbReference type="NCBI Taxonomy" id="6293"/>
    <lineage>
        <taxon>Eukaryota</taxon>
        <taxon>Metazoa</taxon>
        <taxon>Ecdysozoa</taxon>
        <taxon>Nematoda</taxon>
        <taxon>Chromadorea</taxon>
        <taxon>Rhabditida</taxon>
        <taxon>Spirurina</taxon>
        <taxon>Spiruromorpha</taxon>
        <taxon>Filarioidea</taxon>
        <taxon>Onchocercidae</taxon>
        <taxon>Wuchereria</taxon>
    </lineage>
</organism>
<evidence type="ECO:0000313" key="6">
    <source>
        <dbReference type="WBParaSite" id="maker-PairedContig_3059-snap-gene-0.12-mRNA-1"/>
    </source>
</evidence>
<dbReference type="WBParaSite" id="maker-PairedContig_3059-snap-gene-0.12-mRNA-1">
    <property type="protein sequence ID" value="maker-PairedContig_3059-snap-gene-0.12-mRNA-1"/>
    <property type="gene ID" value="maker-PairedContig_3059-snap-gene-0.12"/>
</dbReference>
<feature type="transmembrane region" description="Helical" evidence="5">
    <location>
        <begin position="104"/>
        <end position="128"/>
    </location>
</feature>
<name>A0A1I8EM62_WUCBA</name>
<accession>A0A1I8EM62</accession>
<evidence type="ECO:0000256" key="4">
    <source>
        <dbReference type="ARBA" id="ARBA00023136"/>
    </source>
</evidence>
<keyword evidence="2 5" id="KW-0812">Transmembrane</keyword>
<evidence type="ECO:0000256" key="3">
    <source>
        <dbReference type="ARBA" id="ARBA00022989"/>
    </source>
</evidence>
<proteinExistence type="predicted"/>
<evidence type="ECO:0000256" key="1">
    <source>
        <dbReference type="ARBA" id="ARBA00004141"/>
    </source>
</evidence>
<sequence>MDERGVCQTFINGILTILTFLYLATGLTVIGLTLWLRLDPTFEEMIRKNILRINNENEEMNKVKEQIRLGLTISFWVICGCGIAATLIGFVGVCGAMFASRATLILNLITSVVLIAIELAIALFIFLYKPTIEETVIRYVDLADQLNGLLDDMKTITSRYKCCSARDDSLSTCMIINQLTCTTAVWSYFTAGIIIQQTLTSLLCIIKISSIIGKANTNTPDILAQLAINLPTEKKEKKRTI</sequence>
<evidence type="ECO:0008006" key="7">
    <source>
        <dbReference type="Google" id="ProtNLM"/>
    </source>
</evidence>
<dbReference type="Pfam" id="PF00335">
    <property type="entry name" value="Tetraspanin"/>
    <property type="match status" value="1"/>
</dbReference>
<protein>
    <recommendedName>
        <fullName evidence="7">Tetraspanin family protein</fullName>
    </recommendedName>
</protein>
<reference evidence="6" key="1">
    <citation type="submission" date="2016-11" db="UniProtKB">
        <authorList>
            <consortium name="WormBaseParasite"/>
        </authorList>
    </citation>
    <scope>IDENTIFICATION</scope>
    <source>
        <strain evidence="6">pt0022</strain>
    </source>
</reference>
<keyword evidence="4 5" id="KW-0472">Membrane</keyword>
<dbReference type="GO" id="GO:0016020">
    <property type="term" value="C:membrane"/>
    <property type="evidence" value="ECO:0007669"/>
    <property type="project" value="UniProtKB-SubCell"/>
</dbReference>
<comment type="subcellular location">
    <subcellularLocation>
        <location evidence="1">Membrane</location>
        <topology evidence="1">Multi-pass membrane protein</topology>
    </subcellularLocation>
</comment>
<feature type="transmembrane region" description="Helical" evidence="5">
    <location>
        <begin position="14"/>
        <end position="38"/>
    </location>
</feature>
<dbReference type="InterPro" id="IPR018499">
    <property type="entry name" value="Tetraspanin/Peripherin"/>
</dbReference>
<keyword evidence="3 5" id="KW-1133">Transmembrane helix</keyword>
<evidence type="ECO:0000256" key="2">
    <source>
        <dbReference type="ARBA" id="ARBA00022692"/>
    </source>
</evidence>